<organism evidence="1 2">
    <name type="scientific">Candidatus Cohnella colombiensis</name>
    <dbReference type="NCBI Taxonomy" id="3121368"/>
    <lineage>
        <taxon>Bacteria</taxon>
        <taxon>Bacillati</taxon>
        <taxon>Bacillota</taxon>
        <taxon>Bacilli</taxon>
        <taxon>Bacillales</taxon>
        <taxon>Paenibacillaceae</taxon>
        <taxon>Cohnella</taxon>
    </lineage>
</organism>
<evidence type="ECO:0000313" key="1">
    <source>
        <dbReference type="EMBL" id="WEK54820.1"/>
    </source>
</evidence>
<protein>
    <submittedName>
        <fullName evidence="1">Uncharacterized protein</fullName>
    </submittedName>
</protein>
<reference evidence="1" key="1">
    <citation type="submission" date="2023-03" db="EMBL/GenBank/DDBJ databases">
        <title>Andean soil-derived lignocellulolytic bacterial consortium as a source of novel taxa and putative plastic-active enzymes.</title>
        <authorList>
            <person name="Diaz-Garcia L."/>
            <person name="Chuvochina M."/>
            <person name="Feuerriegel G."/>
            <person name="Bunk B."/>
            <person name="Sproer C."/>
            <person name="Streit W.R."/>
            <person name="Rodriguez L.M."/>
            <person name="Overmann J."/>
            <person name="Jimenez D.J."/>
        </authorList>
    </citation>
    <scope>NUCLEOTIDE SEQUENCE</scope>
    <source>
        <strain evidence="1">MAG 2441</strain>
    </source>
</reference>
<keyword evidence="2" id="KW-1185">Reference proteome</keyword>
<name>A0AA95JGD5_9BACL</name>
<evidence type="ECO:0000313" key="2">
    <source>
        <dbReference type="Proteomes" id="UP001178662"/>
    </source>
</evidence>
<dbReference type="Proteomes" id="UP001178662">
    <property type="component" value="Chromosome"/>
</dbReference>
<dbReference type="AlphaFoldDB" id="A0AA95JGD5"/>
<sequence>MWKWQGMMKPGSSAAAPSIEATLGLSELIVDLVHTEKIMHAQLLVITSAVYVYHEKLIQLDKLMEIWLDNNKKELPIT</sequence>
<accession>A0AA95JGD5</accession>
<gene>
    <name evidence="1" type="ORF">P0Y55_01705</name>
</gene>
<proteinExistence type="predicted"/>
<dbReference type="EMBL" id="CP119317">
    <property type="protein sequence ID" value="WEK54820.1"/>
    <property type="molecule type" value="Genomic_DNA"/>
</dbReference>